<reference evidence="2" key="2">
    <citation type="submission" date="2020-05" db="UniProtKB">
        <authorList>
            <consortium name="EnsemblMetazoa"/>
        </authorList>
    </citation>
    <scope>IDENTIFICATION</scope>
    <source>
        <strain evidence="2">IAEA</strain>
    </source>
</reference>
<dbReference type="EnsemblMetazoa" id="GPAI015849-RA">
    <property type="protein sequence ID" value="GPAI015849-PA"/>
    <property type="gene ID" value="GPAI015849"/>
</dbReference>
<sequence>MDGGENTTREIVFPAIELSLYVLLKIFVIIKVNGLKMVWLSVSPSFTNTECKVQSCVLLSTLLKSLRNSRILTVEKCGKLNKALVMGMKGLPWFDIVKHMS</sequence>
<keyword evidence="3" id="KW-1185">Reference proteome</keyword>
<dbReference type="VEuPathDB" id="VectorBase:GPAI015849"/>
<evidence type="ECO:0000313" key="3">
    <source>
        <dbReference type="Proteomes" id="UP000092445"/>
    </source>
</evidence>
<keyword evidence="1" id="KW-0472">Membrane</keyword>
<dbReference type="Proteomes" id="UP000092445">
    <property type="component" value="Unassembled WGS sequence"/>
</dbReference>
<evidence type="ECO:0000313" key="2">
    <source>
        <dbReference type="EnsemblMetazoa" id="GPAI015849-PA"/>
    </source>
</evidence>
<keyword evidence="1" id="KW-0812">Transmembrane</keyword>
<keyword evidence="1" id="KW-1133">Transmembrane helix</keyword>
<protein>
    <submittedName>
        <fullName evidence="2">Uncharacterized protein</fullName>
    </submittedName>
</protein>
<name>A0A1A9ZIN4_GLOPL</name>
<evidence type="ECO:0000256" key="1">
    <source>
        <dbReference type="SAM" id="Phobius"/>
    </source>
</evidence>
<accession>A0A1A9ZIN4</accession>
<proteinExistence type="predicted"/>
<feature type="transmembrane region" description="Helical" evidence="1">
    <location>
        <begin position="12"/>
        <end position="30"/>
    </location>
</feature>
<reference evidence="3" key="1">
    <citation type="submission" date="2014-03" db="EMBL/GenBank/DDBJ databases">
        <authorList>
            <person name="Aksoy S."/>
            <person name="Warren W."/>
            <person name="Wilson R.K."/>
        </authorList>
    </citation>
    <scope>NUCLEOTIDE SEQUENCE [LARGE SCALE GENOMIC DNA]</scope>
    <source>
        <strain evidence="3">IAEA</strain>
    </source>
</reference>
<organism evidence="2 3">
    <name type="scientific">Glossina pallidipes</name>
    <name type="common">Tsetse fly</name>
    <dbReference type="NCBI Taxonomy" id="7398"/>
    <lineage>
        <taxon>Eukaryota</taxon>
        <taxon>Metazoa</taxon>
        <taxon>Ecdysozoa</taxon>
        <taxon>Arthropoda</taxon>
        <taxon>Hexapoda</taxon>
        <taxon>Insecta</taxon>
        <taxon>Pterygota</taxon>
        <taxon>Neoptera</taxon>
        <taxon>Endopterygota</taxon>
        <taxon>Diptera</taxon>
        <taxon>Brachycera</taxon>
        <taxon>Muscomorpha</taxon>
        <taxon>Hippoboscoidea</taxon>
        <taxon>Glossinidae</taxon>
        <taxon>Glossina</taxon>
    </lineage>
</organism>
<dbReference type="AlphaFoldDB" id="A0A1A9ZIN4"/>